<organism evidence="2 3">
    <name type="scientific">Pontibacter locisalis</name>
    <dbReference type="NCBI Taxonomy" id="1719035"/>
    <lineage>
        <taxon>Bacteria</taxon>
        <taxon>Pseudomonadati</taxon>
        <taxon>Bacteroidota</taxon>
        <taxon>Cytophagia</taxon>
        <taxon>Cytophagales</taxon>
        <taxon>Hymenobacteraceae</taxon>
        <taxon>Pontibacter</taxon>
    </lineage>
</organism>
<dbReference type="RefSeq" id="WP_377509901.1">
    <property type="nucleotide sequence ID" value="NZ_JBHULU010000021.1"/>
</dbReference>
<feature type="compositionally biased region" description="Polar residues" evidence="1">
    <location>
        <begin position="55"/>
        <end position="86"/>
    </location>
</feature>
<feature type="compositionally biased region" description="Polar residues" evidence="1">
    <location>
        <begin position="9"/>
        <end position="19"/>
    </location>
</feature>
<sequence>MNRNESDRYGSNQQSGYQTHRSERFRHPERSNDYRFDNYGSSARGGYGDEGHSGTWGNQGNEMGGSRNVSNRGMDDTYSTSRNYGNMGSYGGAQGFGSARGGSPSQRQDDSGSAYRYVSGMGSPMSRNRDQESGRSRSYGYQSDYDSHGSGFKHDANPDLYGSDTSRRFQGSDQGSYHFDRNRDQSRSGYSSGSSYSGRYGSDRDRSDRDSTSRSSYSSGSSYSSDRDRDNYGSSNYGGSQGSYMGSGYNRTSDRDYGSGNYGSMGSYDRGSSSMSYGEPYGRSSNSSYPNPTYARDTENTRIQHPDSDYDYDPNHSFDTNKDKNYIASRNRNRSFDRDRERGSDRF</sequence>
<feature type="compositionally biased region" description="Basic and acidic residues" evidence="1">
    <location>
        <begin position="20"/>
        <end position="36"/>
    </location>
</feature>
<keyword evidence="3" id="KW-1185">Reference proteome</keyword>
<evidence type="ECO:0000313" key="2">
    <source>
        <dbReference type="EMBL" id="MFD2515351.1"/>
    </source>
</evidence>
<dbReference type="EMBL" id="JBHULU010000021">
    <property type="protein sequence ID" value="MFD2515351.1"/>
    <property type="molecule type" value="Genomic_DNA"/>
</dbReference>
<evidence type="ECO:0000313" key="3">
    <source>
        <dbReference type="Proteomes" id="UP001597544"/>
    </source>
</evidence>
<feature type="compositionally biased region" description="Low complexity" evidence="1">
    <location>
        <begin position="258"/>
        <end position="268"/>
    </location>
</feature>
<evidence type="ECO:0000256" key="1">
    <source>
        <dbReference type="SAM" id="MobiDB-lite"/>
    </source>
</evidence>
<proteinExistence type="predicted"/>
<reference evidence="3" key="1">
    <citation type="journal article" date="2019" name="Int. J. Syst. Evol. Microbiol.">
        <title>The Global Catalogue of Microorganisms (GCM) 10K type strain sequencing project: providing services to taxonomists for standard genome sequencing and annotation.</title>
        <authorList>
            <consortium name="The Broad Institute Genomics Platform"/>
            <consortium name="The Broad Institute Genome Sequencing Center for Infectious Disease"/>
            <person name="Wu L."/>
            <person name="Ma J."/>
        </authorList>
    </citation>
    <scope>NUCLEOTIDE SEQUENCE [LARGE SCALE GENOMIC DNA]</scope>
    <source>
        <strain evidence="3">KCTC 42498</strain>
    </source>
</reference>
<feature type="compositionally biased region" description="Basic and acidic residues" evidence="1">
    <location>
        <begin position="201"/>
        <end position="212"/>
    </location>
</feature>
<feature type="compositionally biased region" description="Low complexity" evidence="1">
    <location>
        <begin position="187"/>
        <end position="200"/>
    </location>
</feature>
<feature type="compositionally biased region" description="Basic and acidic residues" evidence="1">
    <location>
        <begin position="334"/>
        <end position="347"/>
    </location>
</feature>
<gene>
    <name evidence="2" type="ORF">ACFSRY_15870</name>
</gene>
<feature type="compositionally biased region" description="Basic and acidic residues" evidence="1">
    <location>
        <begin position="296"/>
        <end position="325"/>
    </location>
</feature>
<feature type="compositionally biased region" description="Gly residues" evidence="1">
    <location>
        <begin position="88"/>
        <end position="100"/>
    </location>
</feature>
<protein>
    <submittedName>
        <fullName evidence="2">Uncharacterized protein</fullName>
    </submittedName>
</protein>
<feature type="region of interest" description="Disordered" evidence="1">
    <location>
        <begin position="1"/>
        <end position="347"/>
    </location>
</feature>
<name>A0ABW5INZ0_9BACT</name>
<comment type="caution">
    <text evidence="2">The sequence shown here is derived from an EMBL/GenBank/DDBJ whole genome shotgun (WGS) entry which is preliminary data.</text>
</comment>
<feature type="compositionally biased region" description="Low complexity" evidence="1">
    <location>
        <begin position="213"/>
        <end position="224"/>
    </location>
</feature>
<dbReference type="Proteomes" id="UP001597544">
    <property type="component" value="Unassembled WGS sequence"/>
</dbReference>
<feature type="compositionally biased region" description="Low complexity" evidence="1">
    <location>
        <begin position="232"/>
        <end position="250"/>
    </location>
</feature>
<accession>A0ABW5INZ0</accession>